<sequence length="244" mass="27504">MPTDEWLEKYQSIKDKLVCKTDLDAQFTEKVIGGMAVDVLDIGTVHFPTGTVFACDPLMALEETPPFIQTIPAGTYPVKICVVPSKKYGNRYACVKVAIRTEKPVRYELGMTGHEDLSQDLSEGEFFGFDVDAGMGCIADVRTQAAFKDYWAKRLEEDPDIDPYNDLFSDLLEENAKAHPKYQEEYGDWLNWTVPDTDCNLPVFASGWGDGCYPVYFGYDAKGDVCAVYVRFIDIEESYPNRDS</sequence>
<dbReference type="KEGG" id="sutt:SUTMEG_12480"/>
<name>A0A2Z6ICF8_9BURK</name>
<proteinExistence type="predicted"/>
<dbReference type="OrthoDB" id="9789980at2"/>
<evidence type="ECO:0008006" key="3">
    <source>
        <dbReference type="Google" id="ProtNLM"/>
    </source>
</evidence>
<evidence type="ECO:0000313" key="1">
    <source>
        <dbReference type="EMBL" id="BBF23357.1"/>
    </source>
</evidence>
<dbReference type="InterPro" id="IPR025335">
    <property type="entry name" value="DUF4241"/>
</dbReference>
<dbReference type="AlphaFoldDB" id="A0A2Z6ICF8"/>
<organism evidence="1 2">
    <name type="scientific">Sutterella megalosphaeroides</name>
    <dbReference type="NCBI Taxonomy" id="2494234"/>
    <lineage>
        <taxon>Bacteria</taxon>
        <taxon>Pseudomonadati</taxon>
        <taxon>Pseudomonadota</taxon>
        <taxon>Betaproteobacteria</taxon>
        <taxon>Burkholderiales</taxon>
        <taxon>Sutterellaceae</taxon>
        <taxon>Sutterella</taxon>
    </lineage>
</organism>
<keyword evidence="2" id="KW-1185">Reference proteome</keyword>
<gene>
    <name evidence="1" type="ORF">SUTMEG_12480</name>
</gene>
<dbReference type="EMBL" id="AP018786">
    <property type="protein sequence ID" value="BBF23357.1"/>
    <property type="molecule type" value="Genomic_DNA"/>
</dbReference>
<reference evidence="1 2" key="1">
    <citation type="journal article" date="2018" name="Int. J. Syst. Evol. Microbiol.">
        <title>Mesosutterella multiformis gen. nov., sp. nov., a member of the family Sutterellaceae and Sutterella megalosphaeroides sp. nov., isolated from human faeces.</title>
        <authorList>
            <person name="Sakamoto M."/>
            <person name="Ikeyama N."/>
            <person name="Kunihiro T."/>
            <person name="Iino T."/>
            <person name="Yuki M."/>
            <person name="Ohkuma M."/>
        </authorList>
    </citation>
    <scope>NUCLEOTIDE SEQUENCE [LARGE SCALE GENOMIC DNA]</scope>
    <source>
        <strain evidence="1 2">6FBBBH3</strain>
    </source>
</reference>
<dbReference type="Pfam" id="PF14025">
    <property type="entry name" value="DUF4241"/>
    <property type="match status" value="1"/>
</dbReference>
<dbReference type="Proteomes" id="UP000271003">
    <property type="component" value="Chromosome"/>
</dbReference>
<evidence type="ECO:0000313" key="2">
    <source>
        <dbReference type="Proteomes" id="UP000271003"/>
    </source>
</evidence>
<accession>A0A2Z6ICF8</accession>
<protein>
    <recommendedName>
        <fullName evidence="3">DUF4241 domain-containing protein</fullName>
    </recommendedName>
</protein>